<dbReference type="GO" id="GO:0005886">
    <property type="term" value="C:plasma membrane"/>
    <property type="evidence" value="ECO:0007669"/>
    <property type="project" value="UniProtKB-SubCell"/>
</dbReference>
<evidence type="ECO:0000256" key="2">
    <source>
        <dbReference type="ARBA" id="ARBA00022475"/>
    </source>
</evidence>
<organism evidence="7 8">
    <name type="scientific">Phytohabitans houttuyneae</name>
    <dbReference type="NCBI Taxonomy" id="1076126"/>
    <lineage>
        <taxon>Bacteria</taxon>
        <taxon>Bacillati</taxon>
        <taxon>Actinomycetota</taxon>
        <taxon>Actinomycetes</taxon>
        <taxon>Micromonosporales</taxon>
        <taxon>Micromonosporaceae</taxon>
    </lineage>
</organism>
<evidence type="ECO:0000256" key="6">
    <source>
        <dbReference type="SAM" id="Phobius"/>
    </source>
</evidence>
<reference evidence="7 8" key="1">
    <citation type="submission" date="2020-03" db="EMBL/GenBank/DDBJ databases">
        <title>Whole genome shotgun sequence of Phytohabitans houttuyneae NBRC 108639.</title>
        <authorList>
            <person name="Komaki H."/>
            <person name="Tamura T."/>
        </authorList>
    </citation>
    <scope>NUCLEOTIDE SEQUENCE [LARGE SCALE GENOMIC DNA]</scope>
    <source>
        <strain evidence="7 8">NBRC 108639</strain>
    </source>
</reference>
<dbReference type="Proteomes" id="UP000482800">
    <property type="component" value="Unassembled WGS sequence"/>
</dbReference>
<dbReference type="Pfam" id="PF13641">
    <property type="entry name" value="Glyco_tranf_2_3"/>
    <property type="match status" value="1"/>
</dbReference>
<keyword evidence="5 6" id="KW-0472">Membrane</keyword>
<evidence type="ECO:0000256" key="3">
    <source>
        <dbReference type="ARBA" id="ARBA00022676"/>
    </source>
</evidence>
<accession>A0A6V8KC38</accession>
<feature type="transmembrane region" description="Helical" evidence="6">
    <location>
        <begin position="347"/>
        <end position="368"/>
    </location>
</feature>
<feature type="transmembrane region" description="Helical" evidence="6">
    <location>
        <begin position="380"/>
        <end position="400"/>
    </location>
</feature>
<evidence type="ECO:0000256" key="1">
    <source>
        <dbReference type="ARBA" id="ARBA00004236"/>
    </source>
</evidence>
<evidence type="ECO:0000256" key="4">
    <source>
        <dbReference type="ARBA" id="ARBA00022679"/>
    </source>
</evidence>
<feature type="transmembrane region" description="Helical" evidence="6">
    <location>
        <begin position="23"/>
        <end position="41"/>
    </location>
</feature>
<dbReference type="AlphaFoldDB" id="A0A6V8KC38"/>
<dbReference type="SUPFAM" id="SSF53448">
    <property type="entry name" value="Nucleotide-diphospho-sugar transferases"/>
    <property type="match status" value="1"/>
</dbReference>
<keyword evidence="2" id="KW-1003">Cell membrane</keyword>
<dbReference type="GO" id="GO:0050501">
    <property type="term" value="F:hyaluronan synthase activity"/>
    <property type="evidence" value="ECO:0007669"/>
    <property type="project" value="TreeGrafter"/>
</dbReference>
<sequence>MWAAHHVVALIGAVNGAGHRFTYVYAAMFGLLVWQLGVAYLERPAKVGVHDRLKLDQLNVVAIVPAFHEDPAALKACLVSMVGQTRKPNIIYVVDDGSTAVDYTPVKAWFLQAAPLAGITAAWFRQDNAGKRHAQGAVVDSTPGADVYWTVDSDTVSDPHALEELLKPLADERVQSVAGIVMAANVRRSFLTRFTDLWFVAGQLTDRSSLSVFGSVWVNSGPIAVYRAAVVRDSLEAYLSETFFGRRVPFSDDSMLTLFAMLRGRTVQQPTAYAFSLMPETTGHFARMFLRWMRGSFIRSWWRLRYLPLTSFAYWAHLLRWAQTVVAAVVFFAVAVFAPITDPDVSVVPWLVAVPLIIGYAQTLRYMTVRRSDQSLAYQWATWALTPVAVVWALVVLRAIRWYGVATCWRTGWGTRQTVEVAMAGAR</sequence>
<reference evidence="7 8" key="2">
    <citation type="submission" date="2020-03" db="EMBL/GenBank/DDBJ databases">
        <authorList>
            <person name="Ichikawa N."/>
            <person name="Kimura A."/>
            <person name="Kitahashi Y."/>
            <person name="Uohara A."/>
        </authorList>
    </citation>
    <scope>NUCLEOTIDE SEQUENCE [LARGE SCALE GENOMIC DNA]</scope>
    <source>
        <strain evidence="7 8">NBRC 108639</strain>
    </source>
</reference>
<dbReference type="InterPro" id="IPR029044">
    <property type="entry name" value="Nucleotide-diphossugar_trans"/>
</dbReference>
<dbReference type="PANTHER" id="PTHR22913">
    <property type="entry name" value="HYALURONAN SYNTHASE"/>
    <property type="match status" value="1"/>
</dbReference>
<gene>
    <name evidence="7" type="primary">hasA_1</name>
    <name evidence="7" type="ORF">Phou_037360</name>
</gene>
<evidence type="ECO:0000313" key="7">
    <source>
        <dbReference type="EMBL" id="GFJ79556.1"/>
    </source>
</evidence>
<dbReference type="GO" id="GO:0085029">
    <property type="term" value="P:extracellular matrix assembly"/>
    <property type="evidence" value="ECO:0007669"/>
    <property type="project" value="TreeGrafter"/>
</dbReference>
<feature type="transmembrane region" description="Helical" evidence="6">
    <location>
        <begin position="321"/>
        <end position="341"/>
    </location>
</feature>
<dbReference type="GO" id="GO:0030213">
    <property type="term" value="P:hyaluronan biosynthetic process"/>
    <property type="evidence" value="ECO:0007669"/>
    <property type="project" value="TreeGrafter"/>
</dbReference>
<keyword evidence="6" id="KW-1133">Transmembrane helix</keyword>
<comment type="caution">
    <text evidence="7">The sequence shown here is derived from an EMBL/GenBank/DDBJ whole genome shotgun (WGS) entry which is preliminary data.</text>
</comment>
<dbReference type="EMBL" id="BLPF01000001">
    <property type="protein sequence ID" value="GFJ79556.1"/>
    <property type="molecule type" value="Genomic_DNA"/>
</dbReference>
<dbReference type="Gene3D" id="3.90.550.10">
    <property type="entry name" value="Spore Coat Polysaccharide Biosynthesis Protein SpsA, Chain A"/>
    <property type="match status" value="1"/>
</dbReference>
<name>A0A6V8KC38_9ACTN</name>
<keyword evidence="8" id="KW-1185">Reference proteome</keyword>
<evidence type="ECO:0000313" key="8">
    <source>
        <dbReference type="Proteomes" id="UP000482800"/>
    </source>
</evidence>
<proteinExistence type="predicted"/>
<keyword evidence="4" id="KW-0808">Transferase</keyword>
<keyword evidence="3" id="KW-0328">Glycosyltransferase</keyword>
<comment type="subcellular location">
    <subcellularLocation>
        <location evidence="1">Cell membrane</location>
    </subcellularLocation>
</comment>
<protein>
    <submittedName>
        <fullName evidence="7">Hyaluronan synthase</fullName>
    </submittedName>
</protein>
<dbReference type="PANTHER" id="PTHR22913:SF12">
    <property type="entry name" value="MANNURONAN SYNTHASE"/>
    <property type="match status" value="1"/>
</dbReference>
<keyword evidence="6" id="KW-0812">Transmembrane</keyword>
<evidence type="ECO:0000256" key="5">
    <source>
        <dbReference type="ARBA" id="ARBA00023136"/>
    </source>
</evidence>